<dbReference type="EMBL" id="CP146612">
    <property type="protein sequence ID" value="WWX25121.1"/>
    <property type="molecule type" value="Genomic_DNA"/>
</dbReference>
<reference evidence="10 11" key="1">
    <citation type="submission" date="2024-03" db="EMBL/GenBank/DDBJ databases">
        <title>A Dehalogenimonas Isolated from Estuarine Sediments Dihaloeliminates Chlorinated Alkanes.</title>
        <authorList>
            <person name="Yang Y."/>
            <person name="Wang H."/>
        </authorList>
    </citation>
    <scope>NUCLEOTIDE SEQUENCE [LARGE SCALE GENOMIC DNA]</scope>
    <source>
        <strain evidence="10 11">W</strain>
    </source>
</reference>
<dbReference type="InterPro" id="IPR047084">
    <property type="entry name" value="GFAT_N"/>
</dbReference>
<keyword evidence="11" id="KW-1185">Reference proteome</keyword>
<evidence type="ECO:0000259" key="9">
    <source>
        <dbReference type="PROSITE" id="PS51464"/>
    </source>
</evidence>
<organism evidence="10 11">
    <name type="scientific">Candidatus Dehalogenimonas loeffleri</name>
    <dbReference type="NCBI Taxonomy" id="3127115"/>
    <lineage>
        <taxon>Bacteria</taxon>
        <taxon>Bacillati</taxon>
        <taxon>Chloroflexota</taxon>
        <taxon>Dehalococcoidia</taxon>
        <taxon>Dehalococcoidales</taxon>
        <taxon>Dehalococcoidaceae</taxon>
        <taxon>Dehalogenimonas</taxon>
    </lineage>
</organism>
<dbReference type="NCBIfam" id="NF001484">
    <property type="entry name" value="PRK00331.1"/>
    <property type="match status" value="1"/>
</dbReference>
<dbReference type="InterPro" id="IPR035490">
    <property type="entry name" value="GlmS/FrlB_SIS"/>
</dbReference>
<dbReference type="GO" id="GO:0004360">
    <property type="term" value="F:glutamine-fructose-6-phosphate transaminase (isomerizing) activity"/>
    <property type="evidence" value="ECO:0007669"/>
    <property type="project" value="UniProtKB-EC"/>
</dbReference>
<dbReference type="InterPro" id="IPR017932">
    <property type="entry name" value="GATase_2_dom"/>
</dbReference>
<evidence type="ECO:0000256" key="1">
    <source>
        <dbReference type="ARBA" id="ARBA00001031"/>
    </source>
</evidence>
<dbReference type="PROSITE" id="PS51278">
    <property type="entry name" value="GATASE_TYPE_2"/>
    <property type="match status" value="1"/>
</dbReference>
<protein>
    <recommendedName>
        <fullName evidence="3">Glutamine--fructose-6-phosphate aminotransferase [isomerizing]</fullName>
        <ecNumber evidence="2">2.6.1.16</ecNumber>
    </recommendedName>
</protein>
<feature type="domain" description="Glutamine amidotransferase type-2" evidence="8">
    <location>
        <begin position="2"/>
        <end position="213"/>
    </location>
</feature>
<dbReference type="Pfam" id="PF01380">
    <property type="entry name" value="SIS"/>
    <property type="match status" value="2"/>
</dbReference>
<evidence type="ECO:0000313" key="11">
    <source>
        <dbReference type="Proteomes" id="UP001375370"/>
    </source>
</evidence>
<keyword evidence="5 10" id="KW-0808">Transferase</keyword>
<evidence type="ECO:0000256" key="6">
    <source>
        <dbReference type="ARBA" id="ARBA00022737"/>
    </source>
</evidence>
<evidence type="ECO:0000313" key="10">
    <source>
        <dbReference type="EMBL" id="WWX25121.1"/>
    </source>
</evidence>
<keyword evidence="6" id="KW-0677">Repeat</keyword>
<keyword evidence="7" id="KW-0315">Glutamine amidotransferase</keyword>
<dbReference type="Gene3D" id="3.40.50.10490">
    <property type="entry name" value="Glucose-6-phosphate isomerase like protein, domain 1"/>
    <property type="match status" value="2"/>
</dbReference>
<evidence type="ECO:0000256" key="7">
    <source>
        <dbReference type="ARBA" id="ARBA00022962"/>
    </source>
</evidence>
<dbReference type="CDD" id="cd05009">
    <property type="entry name" value="SIS_GlmS_GlmD_2"/>
    <property type="match status" value="1"/>
</dbReference>
<gene>
    <name evidence="10" type="primary">glmS</name>
    <name evidence="10" type="ORF">V8247_07625</name>
</gene>
<sequence length="595" mass="64568">MCGIAGYVGHRAAQPILHTALARLEYRGYDSCGIAVVGEQMVVYKNSGRVEEMTATAPVLSGNAGIGHTRWASCGLPTAENAHPHLDCSRHIAVVHNGNITNYLSLKIDLETRGHVFLSGTDSEVIVHLIEEHYHGNVADALSLAVRQLEGSYAIVALHQEEARLAAVKRGSALVVGLGDGENWVASDVNALAEHTGRVMYLEEGDLAVIERGAVVILNEGRPVERFVHPIEWQPDDGGKGGYAHFMLKEIHEQPRVLRENIGNWLTTEMSPKLRLLWNRLYQPPMILGCGSSYYAGLTARYFMEEMTSRPVRVELASELNHRPETPEAGRLVIGLTQSGETADTLNALNRLRQSGAGILAFANVVRSSVTRIADQTMLLRAGPEISVAATKTFTAQLVSLYAATLAAVGRDYNSNNGLEARLKELPALVQMSLDDTEEVIDAAQWLTGFSNVICIGRGAHYPIAMEAALKLKEVAYIHAEACSAGELKHGPLALLNSRTPVIAVFGSRDDTWETMLTAVREVKVRGAPVLALVPGDNASVRQLADRVISVPQADRRFQPAITAVTVQLLAYYTALALGCPIDRPRHLAKSVTVE</sequence>
<keyword evidence="4 10" id="KW-0032">Aminotransferase</keyword>
<comment type="catalytic activity">
    <reaction evidence="1">
        <text>D-fructose 6-phosphate + L-glutamine = D-glucosamine 6-phosphate + L-glutamate</text>
        <dbReference type="Rhea" id="RHEA:13237"/>
        <dbReference type="ChEBI" id="CHEBI:29985"/>
        <dbReference type="ChEBI" id="CHEBI:58359"/>
        <dbReference type="ChEBI" id="CHEBI:58725"/>
        <dbReference type="ChEBI" id="CHEBI:61527"/>
        <dbReference type="EC" id="2.6.1.16"/>
    </reaction>
</comment>
<evidence type="ECO:0000256" key="3">
    <source>
        <dbReference type="ARBA" id="ARBA00016090"/>
    </source>
</evidence>
<evidence type="ECO:0000259" key="8">
    <source>
        <dbReference type="PROSITE" id="PS51278"/>
    </source>
</evidence>
<accession>A0ABZ2J2I2</accession>
<dbReference type="EC" id="2.6.1.16" evidence="2"/>
<dbReference type="SUPFAM" id="SSF53697">
    <property type="entry name" value="SIS domain"/>
    <property type="match status" value="1"/>
</dbReference>
<dbReference type="Gene3D" id="3.60.20.10">
    <property type="entry name" value="Glutamine Phosphoribosylpyrophosphate, subunit 1, domain 1"/>
    <property type="match status" value="1"/>
</dbReference>
<dbReference type="InterPro" id="IPR005855">
    <property type="entry name" value="GFAT"/>
</dbReference>
<dbReference type="InterPro" id="IPR029055">
    <property type="entry name" value="Ntn_hydrolases_N"/>
</dbReference>
<dbReference type="InterPro" id="IPR001347">
    <property type="entry name" value="SIS_dom"/>
</dbReference>
<dbReference type="CDD" id="cd05008">
    <property type="entry name" value="SIS_GlmS_GlmD_1"/>
    <property type="match status" value="1"/>
</dbReference>
<proteinExistence type="predicted"/>
<evidence type="ECO:0000256" key="2">
    <source>
        <dbReference type="ARBA" id="ARBA00012916"/>
    </source>
</evidence>
<evidence type="ECO:0000256" key="5">
    <source>
        <dbReference type="ARBA" id="ARBA00022679"/>
    </source>
</evidence>
<dbReference type="PROSITE" id="PS51464">
    <property type="entry name" value="SIS"/>
    <property type="match status" value="2"/>
</dbReference>
<dbReference type="Proteomes" id="UP001375370">
    <property type="component" value="Chromosome"/>
</dbReference>
<name>A0ABZ2J2I2_9CHLR</name>
<dbReference type="PANTHER" id="PTHR10937">
    <property type="entry name" value="GLUCOSAMINE--FRUCTOSE-6-PHOSPHATE AMINOTRANSFERASE, ISOMERIZING"/>
    <property type="match status" value="1"/>
</dbReference>
<feature type="domain" description="SIS" evidence="9">
    <location>
        <begin position="443"/>
        <end position="585"/>
    </location>
</feature>
<dbReference type="SUPFAM" id="SSF56235">
    <property type="entry name" value="N-terminal nucleophile aminohydrolases (Ntn hydrolases)"/>
    <property type="match status" value="1"/>
</dbReference>
<dbReference type="PANTHER" id="PTHR10937:SF0">
    <property type="entry name" value="GLUTAMINE--FRUCTOSE-6-PHOSPHATE TRANSAMINASE (ISOMERIZING)"/>
    <property type="match status" value="1"/>
</dbReference>
<feature type="domain" description="SIS" evidence="9">
    <location>
        <begin position="270"/>
        <end position="414"/>
    </location>
</feature>
<dbReference type="NCBIfam" id="TIGR01135">
    <property type="entry name" value="glmS"/>
    <property type="match status" value="1"/>
</dbReference>
<dbReference type="RefSeq" id="WP_338737261.1">
    <property type="nucleotide sequence ID" value="NZ_CP146612.1"/>
</dbReference>
<dbReference type="CDD" id="cd00714">
    <property type="entry name" value="GFAT"/>
    <property type="match status" value="1"/>
</dbReference>
<dbReference type="Pfam" id="PF13522">
    <property type="entry name" value="GATase_6"/>
    <property type="match status" value="1"/>
</dbReference>
<dbReference type="InterPro" id="IPR046348">
    <property type="entry name" value="SIS_dom_sf"/>
</dbReference>
<dbReference type="InterPro" id="IPR035466">
    <property type="entry name" value="GlmS/AgaS_SIS"/>
</dbReference>
<evidence type="ECO:0000256" key="4">
    <source>
        <dbReference type="ARBA" id="ARBA00022576"/>
    </source>
</evidence>